<evidence type="ECO:0000256" key="1">
    <source>
        <dbReference type="SAM" id="Phobius"/>
    </source>
</evidence>
<gene>
    <name evidence="2" type="ORF">K8U72_08295</name>
</gene>
<name>A0A921KLU1_9ACTN</name>
<evidence type="ECO:0000313" key="2">
    <source>
        <dbReference type="EMBL" id="HJF45760.1"/>
    </source>
</evidence>
<evidence type="ECO:0000313" key="3">
    <source>
        <dbReference type="Proteomes" id="UP000697330"/>
    </source>
</evidence>
<keyword evidence="1" id="KW-0472">Membrane</keyword>
<accession>A0A921KLU1</accession>
<reference evidence="2" key="2">
    <citation type="submission" date="2021-09" db="EMBL/GenBank/DDBJ databases">
        <authorList>
            <person name="Gilroy R."/>
        </authorList>
    </citation>
    <scope>NUCLEOTIDE SEQUENCE</scope>
    <source>
        <strain evidence="2">CHK124-7917</strain>
    </source>
</reference>
<keyword evidence="1" id="KW-1133">Transmembrane helix</keyword>
<proteinExistence type="predicted"/>
<organism evidence="2 3">
    <name type="scientific">Thermophilibacter provencensis</name>
    <dbReference type="NCBI Taxonomy" id="1852386"/>
    <lineage>
        <taxon>Bacteria</taxon>
        <taxon>Bacillati</taxon>
        <taxon>Actinomycetota</taxon>
        <taxon>Coriobacteriia</taxon>
        <taxon>Coriobacteriales</taxon>
        <taxon>Atopobiaceae</taxon>
        <taxon>Thermophilibacter</taxon>
    </lineage>
</organism>
<sequence length="112" mass="12816">MWYLKEEKEQEELETPNNVYELAQTIMAKIVDAEAAASKRSMEIISLQADENEARLARPELTQDERKMLMEESGEIRNAAIGQANRTMQKSWQFFALALVLVTAKVVVTQVR</sequence>
<comment type="caution">
    <text evidence="2">The sequence shown here is derived from an EMBL/GenBank/DDBJ whole genome shotgun (WGS) entry which is preliminary data.</text>
</comment>
<reference evidence="2" key="1">
    <citation type="journal article" date="2021" name="PeerJ">
        <title>Extensive microbial diversity within the chicken gut microbiome revealed by metagenomics and culture.</title>
        <authorList>
            <person name="Gilroy R."/>
            <person name="Ravi A."/>
            <person name="Getino M."/>
            <person name="Pursley I."/>
            <person name="Horton D.L."/>
            <person name="Alikhan N.F."/>
            <person name="Baker D."/>
            <person name="Gharbi K."/>
            <person name="Hall N."/>
            <person name="Watson M."/>
            <person name="Adriaenssens E.M."/>
            <person name="Foster-Nyarko E."/>
            <person name="Jarju S."/>
            <person name="Secka A."/>
            <person name="Antonio M."/>
            <person name="Oren A."/>
            <person name="Chaudhuri R.R."/>
            <person name="La Ragione R."/>
            <person name="Hildebrand F."/>
            <person name="Pallen M.J."/>
        </authorList>
    </citation>
    <scope>NUCLEOTIDE SEQUENCE</scope>
    <source>
        <strain evidence="2">CHK124-7917</strain>
    </source>
</reference>
<feature type="transmembrane region" description="Helical" evidence="1">
    <location>
        <begin position="92"/>
        <end position="111"/>
    </location>
</feature>
<dbReference type="EMBL" id="DYWQ01000125">
    <property type="protein sequence ID" value="HJF45760.1"/>
    <property type="molecule type" value="Genomic_DNA"/>
</dbReference>
<protein>
    <submittedName>
        <fullName evidence="2">Uncharacterized protein</fullName>
    </submittedName>
</protein>
<keyword evidence="1" id="KW-0812">Transmembrane</keyword>
<dbReference type="AlphaFoldDB" id="A0A921KLU1"/>
<dbReference type="Proteomes" id="UP000697330">
    <property type="component" value="Unassembled WGS sequence"/>
</dbReference>
<dbReference type="RefSeq" id="WP_087316679.1">
    <property type="nucleotide sequence ID" value="NZ_DYWQ01000125.1"/>
</dbReference>